<gene>
    <name evidence="1" type="ORF">PYS65_15410</name>
</gene>
<accession>A0ABY8K0P4</accession>
<organism evidence="1 2">
    <name type="scientific">Streptomyces cathayae</name>
    <dbReference type="NCBI Taxonomy" id="3031124"/>
    <lineage>
        <taxon>Bacteria</taxon>
        <taxon>Bacillati</taxon>
        <taxon>Actinomycetota</taxon>
        <taxon>Actinomycetes</taxon>
        <taxon>Kitasatosporales</taxon>
        <taxon>Streptomycetaceae</taxon>
        <taxon>Streptomyces</taxon>
    </lineage>
</organism>
<evidence type="ECO:0000313" key="1">
    <source>
        <dbReference type="EMBL" id="WGD41442.1"/>
    </source>
</evidence>
<dbReference type="Proteomes" id="UP001216440">
    <property type="component" value="Chromosome"/>
</dbReference>
<evidence type="ECO:0000313" key="2">
    <source>
        <dbReference type="Proteomes" id="UP001216440"/>
    </source>
</evidence>
<reference evidence="1 2" key="1">
    <citation type="submission" date="2023-03" db="EMBL/GenBank/DDBJ databases">
        <authorList>
            <person name="Mo P."/>
        </authorList>
    </citation>
    <scope>NUCLEOTIDE SEQUENCE [LARGE SCALE GENOMIC DNA]</scope>
    <source>
        <strain evidence="1 2">HUAS 5</strain>
    </source>
</reference>
<name>A0ABY8K0P4_9ACTN</name>
<sequence>MRELLAAGGAPYDFTGRTDVRVGAALTGVTAGAEGGYGTATSLYDGGTR</sequence>
<protein>
    <submittedName>
        <fullName evidence="1">Uncharacterized protein</fullName>
    </submittedName>
</protein>
<dbReference type="RefSeq" id="WP_279334529.1">
    <property type="nucleotide sequence ID" value="NZ_CP121682.1"/>
</dbReference>
<keyword evidence="2" id="KW-1185">Reference proteome</keyword>
<proteinExistence type="predicted"/>
<dbReference type="EMBL" id="CP121682">
    <property type="protein sequence ID" value="WGD41442.1"/>
    <property type="molecule type" value="Genomic_DNA"/>
</dbReference>